<gene>
    <name evidence="2" type="ORF">GCM10025881_01760</name>
</gene>
<feature type="region of interest" description="Disordered" evidence="1">
    <location>
        <begin position="104"/>
        <end position="124"/>
    </location>
</feature>
<evidence type="ECO:0000313" key="2">
    <source>
        <dbReference type="EMBL" id="GMA93352.1"/>
    </source>
</evidence>
<accession>A0ABQ6K085</accession>
<comment type="caution">
    <text evidence="2">The sequence shown here is derived from an EMBL/GenBank/DDBJ whole genome shotgun (WGS) entry which is preliminary data.</text>
</comment>
<name>A0ABQ6K085_9MICO</name>
<evidence type="ECO:0000313" key="3">
    <source>
        <dbReference type="Proteomes" id="UP001157034"/>
    </source>
</evidence>
<feature type="compositionally biased region" description="Basic and acidic residues" evidence="1">
    <location>
        <begin position="111"/>
        <end position="124"/>
    </location>
</feature>
<keyword evidence="3" id="KW-1185">Reference proteome</keyword>
<organism evidence="2 3">
    <name type="scientific">Pseudolysinimonas kribbensis</name>
    <dbReference type="NCBI Taxonomy" id="433641"/>
    <lineage>
        <taxon>Bacteria</taxon>
        <taxon>Bacillati</taxon>
        <taxon>Actinomycetota</taxon>
        <taxon>Actinomycetes</taxon>
        <taxon>Micrococcales</taxon>
        <taxon>Microbacteriaceae</taxon>
        <taxon>Pseudolysinimonas</taxon>
    </lineage>
</organism>
<dbReference type="Proteomes" id="UP001157034">
    <property type="component" value="Unassembled WGS sequence"/>
</dbReference>
<evidence type="ECO:0000256" key="1">
    <source>
        <dbReference type="SAM" id="MobiDB-lite"/>
    </source>
</evidence>
<sequence length="145" mass="15437">MRRHARLVVRGPATREPVAAERGLVRLRLPVGIVTGRLHVVMGVEQNRRPAVARRPGGEHGGEAVLLLARDRRADDLDRLEHAGGAGQLRHGVGTALHLFGVESVPGDGGNAHETREVGDGGRESGLHRLAQLGRSGVVSVMRVS</sequence>
<reference evidence="3" key="1">
    <citation type="journal article" date="2019" name="Int. J. Syst. Evol. Microbiol.">
        <title>The Global Catalogue of Microorganisms (GCM) 10K type strain sequencing project: providing services to taxonomists for standard genome sequencing and annotation.</title>
        <authorList>
            <consortium name="The Broad Institute Genomics Platform"/>
            <consortium name="The Broad Institute Genome Sequencing Center for Infectious Disease"/>
            <person name="Wu L."/>
            <person name="Ma J."/>
        </authorList>
    </citation>
    <scope>NUCLEOTIDE SEQUENCE [LARGE SCALE GENOMIC DNA]</scope>
    <source>
        <strain evidence="3">NBRC 108894</strain>
    </source>
</reference>
<dbReference type="EMBL" id="BSVB01000001">
    <property type="protein sequence ID" value="GMA93352.1"/>
    <property type="molecule type" value="Genomic_DNA"/>
</dbReference>
<proteinExistence type="predicted"/>
<protein>
    <submittedName>
        <fullName evidence="2">Uncharacterized protein</fullName>
    </submittedName>
</protein>